<evidence type="ECO:0000313" key="13">
    <source>
        <dbReference type="EMBL" id="GCC18390.1"/>
    </source>
</evidence>
<dbReference type="OrthoDB" id="2019940at2759"/>
<evidence type="ECO:0000313" key="14">
    <source>
        <dbReference type="Proteomes" id="UP000287033"/>
    </source>
</evidence>
<dbReference type="GO" id="GO:0016051">
    <property type="term" value="P:carbohydrate biosynthetic process"/>
    <property type="evidence" value="ECO:0007669"/>
    <property type="project" value="InterPro"/>
</dbReference>
<gene>
    <name evidence="13" type="ORF">chiPu_0020785</name>
</gene>
<dbReference type="STRING" id="137246.A0A401RJT3"/>
<dbReference type="PANTHER" id="PTHR12137">
    <property type="entry name" value="CARBOHYDRATE SULFOTRANSFERASE"/>
    <property type="match status" value="1"/>
</dbReference>
<feature type="compositionally biased region" description="Basic and acidic residues" evidence="12">
    <location>
        <begin position="25"/>
        <end position="38"/>
    </location>
</feature>
<dbReference type="GO" id="GO:0000139">
    <property type="term" value="C:Golgi membrane"/>
    <property type="evidence" value="ECO:0007669"/>
    <property type="project" value="UniProtKB-SubCell"/>
</dbReference>
<dbReference type="EMBL" id="BEZZ01002940">
    <property type="protein sequence ID" value="GCC18390.1"/>
    <property type="molecule type" value="Genomic_DNA"/>
</dbReference>
<evidence type="ECO:0000256" key="2">
    <source>
        <dbReference type="ARBA" id="ARBA00006339"/>
    </source>
</evidence>
<dbReference type="GO" id="GO:0030166">
    <property type="term" value="P:proteoglycan biosynthetic process"/>
    <property type="evidence" value="ECO:0007669"/>
    <property type="project" value="TreeGrafter"/>
</dbReference>
<evidence type="ECO:0000256" key="12">
    <source>
        <dbReference type="SAM" id="MobiDB-lite"/>
    </source>
</evidence>
<evidence type="ECO:0000256" key="3">
    <source>
        <dbReference type="ARBA" id="ARBA00022679"/>
    </source>
</evidence>
<keyword evidence="14" id="KW-1185">Reference proteome</keyword>
<evidence type="ECO:0000256" key="5">
    <source>
        <dbReference type="ARBA" id="ARBA00022968"/>
    </source>
</evidence>
<dbReference type="InterPro" id="IPR005331">
    <property type="entry name" value="Sulfotransferase"/>
</dbReference>
<evidence type="ECO:0000256" key="7">
    <source>
        <dbReference type="ARBA" id="ARBA00023034"/>
    </source>
</evidence>
<dbReference type="EC" id="2.8.2.-" evidence="11"/>
<evidence type="ECO:0000256" key="6">
    <source>
        <dbReference type="ARBA" id="ARBA00022989"/>
    </source>
</evidence>
<evidence type="ECO:0000256" key="9">
    <source>
        <dbReference type="ARBA" id="ARBA00023180"/>
    </source>
</evidence>
<dbReference type="GO" id="GO:0008146">
    <property type="term" value="F:sulfotransferase activity"/>
    <property type="evidence" value="ECO:0007669"/>
    <property type="project" value="InterPro"/>
</dbReference>
<dbReference type="OMA" id="IHWEQIS"/>
<keyword evidence="4" id="KW-0812">Transmembrane</keyword>
<evidence type="ECO:0000256" key="4">
    <source>
        <dbReference type="ARBA" id="ARBA00022692"/>
    </source>
</evidence>
<evidence type="ECO:0000256" key="8">
    <source>
        <dbReference type="ARBA" id="ARBA00023136"/>
    </source>
</evidence>
<dbReference type="AlphaFoldDB" id="A0A401RJT3"/>
<keyword evidence="5 11" id="KW-0735">Signal-anchor</keyword>
<organism evidence="13 14">
    <name type="scientific">Chiloscyllium punctatum</name>
    <name type="common">Brownbanded bambooshark</name>
    <name type="synonym">Hemiscyllium punctatum</name>
    <dbReference type="NCBI Taxonomy" id="137246"/>
    <lineage>
        <taxon>Eukaryota</taxon>
        <taxon>Metazoa</taxon>
        <taxon>Chordata</taxon>
        <taxon>Craniata</taxon>
        <taxon>Vertebrata</taxon>
        <taxon>Chondrichthyes</taxon>
        <taxon>Elasmobranchii</taxon>
        <taxon>Galeomorphii</taxon>
        <taxon>Galeoidea</taxon>
        <taxon>Orectolobiformes</taxon>
        <taxon>Hemiscylliidae</taxon>
        <taxon>Chiloscyllium</taxon>
    </lineage>
</organism>
<dbReference type="InterPro" id="IPR018011">
    <property type="entry name" value="Carb_sulfotrans_8-10"/>
</dbReference>
<keyword evidence="9 11" id="KW-0325">Glycoprotein</keyword>
<proteinExistence type="inferred from homology"/>
<dbReference type="PANTHER" id="PTHR12137:SF6">
    <property type="entry name" value="CARBOHYDRATE SULFOTRANSFERASE 9"/>
    <property type="match status" value="1"/>
</dbReference>
<protein>
    <recommendedName>
        <fullName evidence="11">Carbohydrate sulfotransferase</fullName>
        <ecNumber evidence="11">2.8.2.-</ecNumber>
    </recommendedName>
</protein>
<feature type="compositionally biased region" description="Low complexity" evidence="12">
    <location>
        <begin position="39"/>
        <end position="56"/>
    </location>
</feature>
<reference evidence="13 14" key="1">
    <citation type="journal article" date="2018" name="Nat. Ecol. Evol.">
        <title>Shark genomes provide insights into elasmobranch evolution and the origin of vertebrates.</title>
        <authorList>
            <person name="Hara Y"/>
            <person name="Yamaguchi K"/>
            <person name="Onimaru K"/>
            <person name="Kadota M"/>
            <person name="Koyanagi M"/>
            <person name="Keeley SD"/>
            <person name="Tatsumi K"/>
            <person name="Tanaka K"/>
            <person name="Motone F"/>
            <person name="Kageyama Y"/>
            <person name="Nozu R"/>
            <person name="Adachi N"/>
            <person name="Nishimura O"/>
            <person name="Nakagawa R"/>
            <person name="Tanegashima C"/>
            <person name="Kiyatake I"/>
            <person name="Matsumoto R"/>
            <person name="Murakumo K"/>
            <person name="Nishida K"/>
            <person name="Terakita A"/>
            <person name="Kuratani S"/>
            <person name="Sato K"/>
            <person name="Hyodo S Kuraku.S."/>
        </authorList>
    </citation>
    <scope>NUCLEOTIDE SEQUENCE [LARGE SCALE GENOMIC DNA]</scope>
</reference>
<comment type="subcellular location">
    <subcellularLocation>
        <location evidence="1 11">Golgi apparatus membrane</location>
        <topology evidence="1 11">Single-pass type II membrane protein</topology>
    </subcellularLocation>
</comment>
<keyword evidence="3 11" id="KW-0808">Transferase</keyword>
<comment type="caution">
    <text evidence="13">The sequence shown here is derived from an EMBL/GenBank/DDBJ whole genome shotgun (WGS) entry which is preliminary data.</text>
</comment>
<sequence length="360" mass="41642">MPVNGNRYKIHQDQTTKVWIGPTEIQEKSVEAKADRAKGPSPRTGPRPGTGPARDGTSLRKQRKVGSLLLKRFLQPAPLGPRSERTLAVDEDHERRRLHVAEFCRRYQVSRPRGSLNRLVSRVYVEDRHKLLYCEVPKAGCSNWKRVLMVLNGLASSPYNISHQFVHYGTHLRRLDSYSLHKSYQLLGSFTKVLFVRDPMERLVSAFRDKFEHPNVYYHPVFGKAILRKYRANASAEALGTGAGVTFGEFVHYLLDPQKPVGMDIHWEPISRLCSPCLIDYDFIGKFEDLEKDANYFLKLIGAPVDLQFPSFKDQHSSDERTTSLVVKHYLLQIPPLQRQQLYNLYYLDYLMFNYSKPRF</sequence>
<evidence type="ECO:0000256" key="11">
    <source>
        <dbReference type="RuleBase" id="RU364020"/>
    </source>
</evidence>
<name>A0A401RJT3_CHIPU</name>
<evidence type="ECO:0000256" key="1">
    <source>
        <dbReference type="ARBA" id="ARBA00004323"/>
    </source>
</evidence>
<keyword evidence="10 11" id="KW-0119">Carbohydrate metabolism</keyword>
<dbReference type="Pfam" id="PF03567">
    <property type="entry name" value="Sulfotransfer_2"/>
    <property type="match status" value="1"/>
</dbReference>
<keyword evidence="6" id="KW-1133">Transmembrane helix</keyword>
<keyword evidence="8" id="KW-0472">Membrane</keyword>
<dbReference type="Proteomes" id="UP000287033">
    <property type="component" value="Unassembled WGS sequence"/>
</dbReference>
<keyword evidence="7 11" id="KW-0333">Golgi apparatus</keyword>
<accession>A0A401RJT3</accession>
<evidence type="ECO:0000256" key="10">
    <source>
        <dbReference type="ARBA" id="ARBA00023277"/>
    </source>
</evidence>
<comment type="similarity">
    <text evidence="2 11">Belongs to the sulfotransferase 2 family.</text>
</comment>
<feature type="region of interest" description="Disordered" evidence="12">
    <location>
        <begin position="19"/>
        <end position="61"/>
    </location>
</feature>